<comment type="pathway">
    <text evidence="2">Carbohydrate biosynthesis; Calvin cycle.</text>
</comment>
<feature type="domain" description="Fructose-1-6-bisphosphatase class I N-terminal" evidence="8">
    <location>
        <begin position="17"/>
        <end position="172"/>
    </location>
</feature>
<dbReference type="Gene3D" id="3.30.540.10">
    <property type="entry name" value="Fructose-1,6-Bisphosphatase, subunit A, domain 1"/>
    <property type="match status" value="1"/>
</dbReference>
<dbReference type="GO" id="GO:0005737">
    <property type="term" value="C:cytoplasm"/>
    <property type="evidence" value="ECO:0007669"/>
    <property type="project" value="TreeGrafter"/>
</dbReference>
<keyword evidence="5" id="KW-0378">Hydrolase</keyword>
<gene>
    <name evidence="10" type="ORF">ECRASSUSDP1_LOCUS11070</name>
</gene>
<protein>
    <recommendedName>
        <fullName evidence="12">Fructose-bisphosphatase</fullName>
    </recommendedName>
</protein>
<comment type="similarity">
    <text evidence="3">Belongs to the FBPase class 1 family.</text>
</comment>
<keyword evidence="4" id="KW-0479">Metal-binding</keyword>
<feature type="domain" description="Fructose-1-6-bisphosphatase class 1 C-terminal" evidence="9">
    <location>
        <begin position="185"/>
        <end position="308"/>
    </location>
</feature>
<dbReference type="EMBL" id="CAMPGE010010922">
    <property type="protein sequence ID" value="CAI2369767.1"/>
    <property type="molecule type" value="Genomic_DNA"/>
</dbReference>
<dbReference type="PROSITE" id="PS00124">
    <property type="entry name" value="FBPASE"/>
    <property type="match status" value="1"/>
</dbReference>
<sequence>MESTHDTGDLGRIYSTGDIAKIYAAIFKSMEEITDIMRYEPVSKTTTKNDFGEQQLNVDKETDEIIYKNLKESGVVYNACSEESIYPQVLCEDGGYTVCFDPLDGSSIVDANFAVGSIFGIWKKTDLIGESCRNMISSCLGVYGTKTVALIYNQDKDEVDELTYRRVDGAYKWVVTEENIKICEKDAKTFAPGNLAVTKELPGYKHAVDHFIKSGMKLRYSGGMAPDVYHIFHKKEGVFLYPGIKEKKIAKLRVLYECAPIALLVEKAGGMATDGHIPILDLVVDGYEMRTPVYLGSKNDIELVDKFIKEAEDKGEQAVDP</sequence>
<proteinExistence type="inferred from homology"/>
<evidence type="ECO:0000256" key="5">
    <source>
        <dbReference type="ARBA" id="ARBA00022801"/>
    </source>
</evidence>
<dbReference type="InterPro" id="IPR020548">
    <property type="entry name" value="Fructose_bisphosphatase_AS"/>
</dbReference>
<dbReference type="PRINTS" id="PR01958">
    <property type="entry name" value="S17BPHPHTASE"/>
</dbReference>
<dbReference type="InterPro" id="IPR033391">
    <property type="entry name" value="FBPase_N"/>
</dbReference>
<dbReference type="InterPro" id="IPR023079">
    <property type="entry name" value="SBPase"/>
</dbReference>
<evidence type="ECO:0000259" key="9">
    <source>
        <dbReference type="Pfam" id="PF18913"/>
    </source>
</evidence>
<dbReference type="GO" id="GO:0006094">
    <property type="term" value="P:gluconeogenesis"/>
    <property type="evidence" value="ECO:0007669"/>
    <property type="project" value="TreeGrafter"/>
</dbReference>
<dbReference type="InterPro" id="IPR000146">
    <property type="entry name" value="FBPase_class-1"/>
</dbReference>
<keyword evidence="6" id="KW-0460">Magnesium</keyword>
<dbReference type="AlphaFoldDB" id="A0AAD1UJ93"/>
<comment type="cofactor">
    <cofactor evidence="1">
        <name>Mg(2+)</name>
        <dbReference type="ChEBI" id="CHEBI:18420"/>
    </cofactor>
</comment>
<dbReference type="GO" id="GO:0005986">
    <property type="term" value="P:sucrose biosynthetic process"/>
    <property type="evidence" value="ECO:0007669"/>
    <property type="project" value="TreeGrafter"/>
</dbReference>
<dbReference type="GO" id="GO:0006002">
    <property type="term" value="P:fructose 6-phosphate metabolic process"/>
    <property type="evidence" value="ECO:0007669"/>
    <property type="project" value="TreeGrafter"/>
</dbReference>
<dbReference type="Proteomes" id="UP001295684">
    <property type="component" value="Unassembled WGS sequence"/>
</dbReference>
<dbReference type="Pfam" id="PF18913">
    <property type="entry name" value="FBPase_C"/>
    <property type="match status" value="1"/>
</dbReference>
<dbReference type="GO" id="GO:0042132">
    <property type="term" value="F:fructose 1,6-bisphosphate 1-phosphatase activity"/>
    <property type="evidence" value="ECO:0007669"/>
    <property type="project" value="TreeGrafter"/>
</dbReference>
<dbReference type="GO" id="GO:0046872">
    <property type="term" value="F:metal ion binding"/>
    <property type="evidence" value="ECO:0007669"/>
    <property type="project" value="UniProtKB-KW"/>
</dbReference>
<evidence type="ECO:0000313" key="10">
    <source>
        <dbReference type="EMBL" id="CAI2369767.1"/>
    </source>
</evidence>
<dbReference type="GO" id="GO:0030388">
    <property type="term" value="P:fructose 1,6-bisphosphate metabolic process"/>
    <property type="evidence" value="ECO:0007669"/>
    <property type="project" value="TreeGrafter"/>
</dbReference>
<evidence type="ECO:0000256" key="6">
    <source>
        <dbReference type="ARBA" id="ARBA00022842"/>
    </source>
</evidence>
<reference evidence="10" key="1">
    <citation type="submission" date="2023-07" db="EMBL/GenBank/DDBJ databases">
        <authorList>
            <consortium name="AG Swart"/>
            <person name="Singh M."/>
            <person name="Singh A."/>
            <person name="Seah K."/>
            <person name="Emmerich C."/>
        </authorList>
    </citation>
    <scope>NUCLEOTIDE SEQUENCE</scope>
    <source>
        <strain evidence="10">DP1</strain>
    </source>
</reference>
<dbReference type="GO" id="GO:0006000">
    <property type="term" value="P:fructose metabolic process"/>
    <property type="evidence" value="ECO:0007669"/>
    <property type="project" value="TreeGrafter"/>
</dbReference>
<evidence type="ECO:0000259" key="8">
    <source>
        <dbReference type="Pfam" id="PF00316"/>
    </source>
</evidence>
<dbReference type="InterPro" id="IPR044015">
    <property type="entry name" value="FBPase_C_dom"/>
</dbReference>
<evidence type="ECO:0000256" key="3">
    <source>
        <dbReference type="ARBA" id="ARBA00010941"/>
    </source>
</evidence>
<dbReference type="PANTHER" id="PTHR11556">
    <property type="entry name" value="FRUCTOSE-1,6-BISPHOSPHATASE-RELATED"/>
    <property type="match status" value="1"/>
</dbReference>
<evidence type="ECO:0000313" key="11">
    <source>
        <dbReference type="Proteomes" id="UP001295684"/>
    </source>
</evidence>
<keyword evidence="7" id="KW-0119">Carbohydrate metabolism</keyword>
<organism evidence="10 11">
    <name type="scientific">Euplotes crassus</name>
    <dbReference type="NCBI Taxonomy" id="5936"/>
    <lineage>
        <taxon>Eukaryota</taxon>
        <taxon>Sar</taxon>
        <taxon>Alveolata</taxon>
        <taxon>Ciliophora</taxon>
        <taxon>Intramacronucleata</taxon>
        <taxon>Spirotrichea</taxon>
        <taxon>Hypotrichia</taxon>
        <taxon>Euplotida</taxon>
        <taxon>Euplotidae</taxon>
        <taxon>Moneuplotes</taxon>
    </lineage>
</organism>
<keyword evidence="11" id="KW-1185">Reference proteome</keyword>
<dbReference type="Gene3D" id="3.40.190.80">
    <property type="match status" value="1"/>
</dbReference>
<evidence type="ECO:0000256" key="4">
    <source>
        <dbReference type="ARBA" id="ARBA00022723"/>
    </source>
</evidence>
<evidence type="ECO:0008006" key="12">
    <source>
        <dbReference type="Google" id="ProtNLM"/>
    </source>
</evidence>
<evidence type="ECO:0000256" key="2">
    <source>
        <dbReference type="ARBA" id="ARBA00005215"/>
    </source>
</evidence>
<accession>A0AAD1UJ93</accession>
<name>A0AAD1UJ93_EUPCR</name>
<comment type="caution">
    <text evidence="10">The sequence shown here is derived from an EMBL/GenBank/DDBJ whole genome shotgun (WGS) entry which is preliminary data.</text>
</comment>
<dbReference type="SUPFAM" id="SSF56655">
    <property type="entry name" value="Carbohydrate phosphatase"/>
    <property type="match status" value="1"/>
</dbReference>
<dbReference type="PIRSF" id="PIRSF000904">
    <property type="entry name" value="FBPtase_SBPase"/>
    <property type="match status" value="1"/>
</dbReference>
<dbReference type="PANTHER" id="PTHR11556:SF35">
    <property type="entry name" value="SEDOHEPTULOSE-1,7-BISPHOSPHATASE, CHLOROPLASTIC"/>
    <property type="match status" value="1"/>
</dbReference>
<dbReference type="Pfam" id="PF00316">
    <property type="entry name" value="FBPase"/>
    <property type="match status" value="1"/>
</dbReference>
<evidence type="ECO:0000256" key="7">
    <source>
        <dbReference type="ARBA" id="ARBA00023277"/>
    </source>
</evidence>
<evidence type="ECO:0000256" key="1">
    <source>
        <dbReference type="ARBA" id="ARBA00001946"/>
    </source>
</evidence>